<accession>A0A494XAI3</accession>
<dbReference type="SUPFAM" id="SSF56954">
    <property type="entry name" value="Outer membrane efflux proteins (OEP)"/>
    <property type="match status" value="1"/>
</dbReference>
<dbReference type="AlphaFoldDB" id="A0A494XAI3"/>
<proteinExistence type="inferred from homology"/>
<comment type="similarity">
    <text evidence="1 2">Belongs to the outer membrane factor (OMF) (TC 1.B.17) family.</text>
</comment>
<reference evidence="4 5" key="1">
    <citation type="submission" date="2018-10" db="EMBL/GenBank/DDBJ databases">
        <title>Robbsia sp. DHC34, isolated from soil.</title>
        <authorList>
            <person name="Gao Z.-H."/>
            <person name="Qiu L.-H."/>
        </authorList>
    </citation>
    <scope>NUCLEOTIDE SEQUENCE [LARGE SCALE GENOMIC DNA]</scope>
    <source>
        <strain evidence="4 5">DHC34</strain>
    </source>
</reference>
<evidence type="ECO:0000256" key="3">
    <source>
        <dbReference type="SAM" id="MobiDB-lite"/>
    </source>
</evidence>
<dbReference type="GO" id="GO:0015562">
    <property type="term" value="F:efflux transmembrane transporter activity"/>
    <property type="evidence" value="ECO:0007669"/>
    <property type="project" value="InterPro"/>
</dbReference>
<sequence>MRRVAAAAALCALAAGCTVGPDYQKPAVAVPATYKELPGWTQAIPDASGPKGEWWKAFNDPLLDELEPQVSVSNQTVQQDYYNYQEAVALIREARSGLFPTIGVTGSGTRSRASSTIGNSTNVANSASLEGTLDWSPDFWGQVRRLVEERKAGAEASAATLANATLAEQVTLATTLIDLRVTDANTALLERTVKAYEEYLRVVENQDRAGTVAPSDVITARTQLESARSSLIALGVSRAEYEHAIAVLVGRNPESLSIPSTAALPTLPDMPVGVPSTLLERRPDIAVAERQMAEENAAIGVAISAYYPTISLSGAAGFTQSPVSGLLHVANYVWSLGASASETIFDGGERSGEVAAARATYNAAVANYRNTVLGAFQNVEDDLSSLRILSQQAQTLDRAVTEATRGTQIAFNEYQAGTVDYTTVATAQTTELGLRETQLTVVQERLVAAATLYGDLGGGWDQTQLQAQNGDAAAPASASAAGGAAAGDTQH</sequence>
<comment type="subcellular location">
    <subcellularLocation>
        <location evidence="2">Cell membrane</location>
        <topology evidence="2">Lipid-anchor</topology>
    </subcellularLocation>
</comment>
<organism evidence="4 5">
    <name type="scientific">Pararobbsia silviterrae</name>
    <dbReference type="NCBI Taxonomy" id="1792498"/>
    <lineage>
        <taxon>Bacteria</taxon>
        <taxon>Pseudomonadati</taxon>
        <taxon>Pseudomonadota</taxon>
        <taxon>Betaproteobacteria</taxon>
        <taxon>Burkholderiales</taxon>
        <taxon>Burkholderiaceae</taxon>
        <taxon>Pararobbsia</taxon>
    </lineage>
</organism>
<keyword evidence="5" id="KW-1185">Reference proteome</keyword>
<dbReference type="PANTHER" id="PTHR30203:SF33">
    <property type="entry name" value="BLR4455 PROTEIN"/>
    <property type="match status" value="1"/>
</dbReference>
<feature type="region of interest" description="Disordered" evidence="3">
    <location>
        <begin position="467"/>
        <end position="491"/>
    </location>
</feature>
<comment type="caution">
    <text evidence="4">The sequence shown here is derived from an EMBL/GenBank/DDBJ whole genome shotgun (WGS) entry which is preliminary data.</text>
</comment>
<protein>
    <submittedName>
        <fullName evidence="4">Efflux transporter outer membrane subunit</fullName>
    </submittedName>
</protein>
<keyword evidence="2" id="KW-0449">Lipoprotein</keyword>
<feature type="compositionally biased region" description="Low complexity" evidence="3">
    <location>
        <begin position="470"/>
        <end position="491"/>
    </location>
</feature>
<keyword evidence="2" id="KW-0472">Membrane</keyword>
<keyword evidence="2" id="KW-0564">Palmitate</keyword>
<keyword evidence="2" id="KW-1134">Transmembrane beta strand</keyword>
<dbReference type="InterPro" id="IPR003423">
    <property type="entry name" value="OMP_efflux"/>
</dbReference>
<name>A0A494XAI3_9BURK</name>
<evidence type="ECO:0000313" key="5">
    <source>
        <dbReference type="Proteomes" id="UP000270342"/>
    </source>
</evidence>
<dbReference type="Gene3D" id="1.20.1600.10">
    <property type="entry name" value="Outer membrane efflux proteins (OEP)"/>
    <property type="match status" value="1"/>
</dbReference>
<gene>
    <name evidence="4" type="ORF">D7S86_22565</name>
</gene>
<evidence type="ECO:0000256" key="1">
    <source>
        <dbReference type="ARBA" id="ARBA00007613"/>
    </source>
</evidence>
<dbReference type="Pfam" id="PF02321">
    <property type="entry name" value="OEP"/>
    <property type="match status" value="2"/>
</dbReference>
<dbReference type="Proteomes" id="UP000270342">
    <property type="component" value="Unassembled WGS sequence"/>
</dbReference>
<dbReference type="PANTHER" id="PTHR30203">
    <property type="entry name" value="OUTER MEMBRANE CATION EFFLUX PROTEIN"/>
    <property type="match status" value="1"/>
</dbReference>
<dbReference type="OrthoDB" id="9770517at2"/>
<keyword evidence="2" id="KW-0812">Transmembrane</keyword>
<evidence type="ECO:0000256" key="2">
    <source>
        <dbReference type="RuleBase" id="RU362097"/>
    </source>
</evidence>
<dbReference type="Gene3D" id="2.20.200.10">
    <property type="entry name" value="Outer membrane efflux proteins (OEP)"/>
    <property type="match status" value="1"/>
</dbReference>
<evidence type="ECO:0000313" key="4">
    <source>
        <dbReference type="EMBL" id="RKP47837.1"/>
    </source>
</evidence>
<dbReference type="GO" id="GO:0005886">
    <property type="term" value="C:plasma membrane"/>
    <property type="evidence" value="ECO:0007669"/>
    <property type="project" value="UniProtKB-SubCell"/>
</dbReference>
<dbReference type="InterPro" id="IPR010131">
    <property type="entry name" value="MdtP/NodT-like"/>
</dbReference>
<dbReference type="PROSITE" id="PS51257">
    <property type="entry name" value="PROKAR_LIPOPROTEIN"/>
    <property type="match status" value="1"/>
</dbReference>
<dbReference type="EMBL" id="RBZU01000012">
    <property type="protein sequence ID" value="RKP47837.1"/>
    <property type="molecule type" value="Genomic_DNA"/>
</dbReference>
<dbReference type="NCBIfam" id="TIGR01845">
    <property type="entry name" value="outer_NodT"/>
    <property type="match status" value="1"/>
</dbReference>